<keyword evidence="2" id="KW-1185">Reference proteome</keyword>
<comment type="caution">
    <text evidence="1">The sequence shown here is derived from an EMBL/GenBank/DDBJ whole genome shotgun (WGS) entry which is preliminary data.</text>
</comment>
<dbReference type="Proteomes" id="UP000436088">
    <property type="component" value="Unassembled WGS sequence"/>
</dbReference>
<sequence>MAMVSGALSLDLSLVQETMLLLLFSLLCGFDSSILTLSNSVTSASSWGFSSSFFPMKSNNPRCYDSTASSPTTLLLTS</sequence>
<gene>
    <name evidence="1" type="ORF">F3Y22_tig00110499pilonHSYRG00053</name>
</gene>
<reference evidence="1" key="1">
    <citation type="submission" date="2019-09" db="EMBL/GenBank/DDBJ databases">
        <title>Draft genome information of white flower Hibiscus syriacus.</title>
        <authorList>
            <person name="Kim Y.-M."/>
        </authorList>
    </citation>
    <scope>NUCLEOTIDE SEQUENCE [LARGE SCALE GENOMIC DNA]</scope>
    <source>
        <strain evidence="1">YM2019G1</strain>
    </source>
</reference>
<dbReference type="EMBL" id="VEPZ02001010">
    <property type="protein sequence ID" value="KAE8702178.1"/>
    <property type="molecule type" value="Genomic_DNA"/>
</dbReference>
<accession>A0A6A3ADT2</accession>
<evidence type="ECO:0000313" key="2">
    <source>
        <dbReference type="Proteomes" id="UP000436088"/>
    </source>
</evidence>
<dbReference type="AlphaFoldDB" id="A0A6A3ADT2"/>
<organism evidence="1 2">
    <name type="scientific">Hibiscus syriacus</name>
    <name type="common">Rose of Sharon</name>
    <dbReference type="NCBI Taxonomy" id="106335"/>
    <lineage>
        <taxon>Eukaryota</taxon>
        <taxon>Viridiplantae</taxon>
        <taxon>Streptophyta</taxon>
        <taxon>Embryophyta</taxon>
        <taxon>Tracheophyta</taxon>
        <taxon>Spermatophyta</taxon>
        <taxon>Magnoliopsida</taxon>
        <taxon>eudicotyledons</taxon>
        <taxon>Gunneridae</taxon>
        <taxon>Pentapetalae</taxon>
        <taxon>rosids</taxon>
        <taxon>malvids</taxon>
        <taxon>Malvales</taxon>
        <taxon>Malvaceae</taxon>
        <taxon>Malvoideae</taxon>
        <taxon>Hibiscus</taxon>
    </lineage>
</organism>
<proteinExistence type="predicted"/>
<name>A0A6A3ADT2_HIBSY</name>
<evidence type="ECO:0000313" key="1">
    <source>
        <dbReference type="EMBL" id="KAE8702178.1"/>
    </source>
</evidence>
<protein>
    <submittedName>
        <fullName evidence="1">Uncharacterized protein</fullName>
    </submittedName>
</protein>